<evidence type="ECO:0000256" key="1">
    <source>
        <dbReference type="SAM" id="Coils"/>
    </source>
</evidence>
<gene>
    <name evidence="3" type="ORF">GRF29_44g2266134</name>
</gene>
<dbReference type="AlphaFoldDB" id="A0AAN6M397"/>
<evidence type="ECO:0000256" key="2">
    <source>
        <dbReference type="SAM" id="MobiDB-lite"/>
    </source>
</evidence>
<feature type="region of interest" description="Disordered" evidence="2">
    <location>
        <begin position="333"/>
        <end position="383"/>
    </location>
</feature>
<evidence type="ECO:0000313" key="4">
    <source>
        <dbReference type="Proteomes" id="UP001280581"/>
    </source>
</evidence>
<feature type="compositionally biased region" description="Polar residues" evidence="2">
    <location>
        <begin position="418"/>
        <end position="436"/>
    </location>
</feature>
<protein>
    <submittedName>
        <fullName evidence="3">Uncharacterized protein</fullName>
    </submittedName>
</protein>
<feature type="region of interest" description="Disordered" evidence="2">
    <location>
        <begin position="418"/>
        <end position="500"/>
    </location>
</feature>
<dbReference type="EMBL" id="WVTA01000005">
    <property type="protein sequence ID" value="KAK3210300.1"/>
    <property type="molecule type" value="Genomic_DNA"/>
</dbReference>
<keyword evidence="1" id="KW-0175">Coiled coil</keyword>
<reference evidence="3 4" key="1">
    <citation type="submission" date="2021-02" db="EMBL/GenBank/DDBJ databases">
        <title>Genome assembly of Pseudopithomyces chartarum.</title>
        <authorList>
            <person name="Jauregui R."/>
            <person name="Singh J."/>
            <person name="Voisey C."/>
        </authorList>
    </citation>
    <scope>NUCLEOTIDE SEQUENCE [LARGE SCALE GENOMIC DNA]</scope>
    <source>
        <strain evidence="3 4">AGR01</strain>
    </source>
</reference>
<name>A0AAN6M397_9PLEO</name>
<proteinExistence type="predicted"/>
<evidence type="ECO:0000313" key="3">
    <source>
        <dbReference type="EMBL" id="KAK3210300.1"/>
    </source>
</evidence>
<sequence>MNTPNRKNGRASLPFTPASTPSASRGRIDSFAEPKSELLRHALDAKRAAHSTPTPTPTPTPAPIESRQTPLENSKDAVSDPWLDNAKEDEDVVKVTPVRRSRRPSEGPTPRMRTQRELQAENDGLKNAQMDLKIRLEALQSQHNKLLDQAEEDRARIQELESYEEEVFDLRDTNAKHVSTARDMEDELTELRSQNEEILKISEDTVAEIENKEEALQEAADIILGLEKDKADLLEEIERLKGTQQTKSQAAAGYDTNAFAAVHENLNYPANLTLVDDSRPSTGYHDSDYYSMPASPRETRSPESMIFVSERAKKFINLKKEAQQSIKDLSRRLSNASLKQDKKKNDPVPKVPQIPEAFRRQPASADSLRTPKRSEPPRVSLSPALSYDPYAIVPDRNSSPQTSSSGLRYQLQKGLTLDTSHYQPASRLSSSTGTPTSSKRSRQSLRSSDAPTAPTRHSSRAAMAAYSAEQLKSEAAIQPEARSEAGSEATWEVPSSAVSEAATTEVDANYRGPWYNQISSWGTMGRSIMPGQGKKPAQRATSYTEKNFLFNPTENEDDFVEKTRSLGRRRR</sequence>
<feature type="coiled-coil region" evidence="1">
    <location>
        <begin position="122"/>
        <end position="243"/>
    </location>
</feature>
<keyword evidence="4" id="KW-1185">Reference proteome</keyword>
<comment type="caution">
    <text evidence="3">The sequence shown here is derived from an EMBL/GenBank/DDBJ whole genome shotgun (WGS) entry which is preliminary data.</text>
</comment>
<dbReference type="Proteomes" id="UP001280581">
    <property type="component" value="Unassembled WGS sequence"/>
</dbReference>
<feature type="compositionally biased region" description="Basic and acidic residues" evidence="2">
    <location>
        <begin position="26"/>
        <end position="47"/>
    </location>
</feature>
<organism evidence="3 4">
    <name type="scientific">Pseudopithomyces chartarum</name>
    <dbReference type="NCBI Taxonomy" id="1892770"/>
    <lineage>
        <taxon>Eukaryota</taxon>
        <taxon>Fungi</taxon>
        <taxon>Dikarya</taxon>
        <taxon>Ascomycota</taxon>
        <taxon>Pezizomycotina</taxon>
        <taxon>Dothideomycetes</taxon>
        <taxon>Pleosporomycetidae</taxon>
        <taxon>Pleosporales</taxon>
        <taxon>Massarineae</taxon>
        <taxon>Didymosphaeriaceae</taxon>
        <taxon>Pseudopithomyces</taxon>
    </lineage>
</organism>
<feature type="region of interest" description="Disordered" evidence="2">
    <location>
        <begin position="1"/>
        <end position="117"/>
    </location>
</feature>
<accession>A0AAN6M397</accession>